<name>A0A2T4C4T0_TRILO</name>
<proteinExistence type="inferred from homology"/>
<dbReference type="PANTHER" id="PTHR35897:SF1">
    <property type="entry name" value="METHYLTRANSFERASE AUSD"/>
    <property type="match status" value="1"/>
</dbReference>
<dbReference type="EMBL" id="KZ679132">
    <property type="protein sequence ID" value="PTB76555.1"/>
    <property type="molecule type" value="Genomic_DNA"/>
</dbReference>
<protein>
    <recommendedName>
        <fullName evidence="5">Methyltransferase domain-containing protein</fullName>
    </recommendedName>
</protein>
<organism evidence="6 7">
    <name type="scientific">Trichoderma longibrachiatum ATCC 18648</name>
    <dbReference type="NCBI Taxonomy" id="983965"/>
    <lineage>
        <taxon>Eukaryota</taxon>
        <taxon>Fungi</taxon>
        <taxon>Dikarya</taxon>
        <taxon>Ascomycota</taxon>
        <taxon>Pezizomycotina</taxon>
        <taxon>Sordariomycetes</taxon>
        <taxon>Hypocreomycetidae</taxon>
        <taxon>Hypocreales</taxon>
        <taxon>Hypocreaceae</taxon>
        <taxon>Trichoderma</taxon>
    </lineage>
</organism>
<dbReference type="Pfam" id="PF13649">
    <property type="entry name" value="Methyltransf_25"/>
    <property type="match status" value="1"/>
</dbReference>
<reference evidence="6 7" key="1">
    <citation type="submission" date="2016-07" db="EMBL/GenBank/DDBJ databases">
        <title>Multiple horizontal gene transfer events from other fungi enriched the ability of initially mycotrophic Trichoderma (Ascomycota) to feed on dead plant biomass.</title>
        <authorList>
            <consortium name="DOE Joint Genome Institute"/>
            <person name="Aerts A."/>
            <person name="Atanasova L."/>
            <person name="Chenthamara K."/>
            <person name="Zhang J."/>
            <person name="Grujic M."/>
            <person name="Henrissat B."/>
            <person name="Kuo A."/>
            <person name="Salamov A."/>
            <person name="Lipzen A."/>
            <person name="Labutti K."/>
            <person name="Barry K."/>
            <person name="Miao Y."/>
            <person name="Rahimi M.J."/>
            <person name="Shen Q."/>
            <person name="Grigoriev I.V."/>
            <person name="Kubicek C.P."/>
            <person name="Druzhinina I.S."/>
        </authorList>
    </citation>
    <scope>NUCLEOTIDE SEQUENCE [LARGE SCALE GENOMIC DNA]</scope>
    <source>
        <strain evidence="6 7">ATCC 18648</strain>
    </source>
</reference>
<dbReference type="InterPro" id="IPR029063">
    <property type="entry name" value="SAM-dependent_MTases_sf"/>
</dbReference>
<evidence type="ECO:0000256" key="1">
    <source>
        <dbReference type="ARBA" id="ARBA00005179"/>
    </source>
</evidence>
<dbReference type="STRING" id="983965.A0A2T4C4T0"/>
<evidence type="ECO:0000256" key="2">
    <source>
        <dbReference type="ARBA" id="ARBA00022679"/>
    </source>
</evidence>
<feature type="domain" description="Methyltransferase" evidence="5">
    <location>
        <begin position="101"/>
        <end position="201"/>
    </location>
</feature>
<dbReference type="InterPro" id="IPR041698">
    <property type="entry name" value="Methyltransf_25"/>
</dbReference>
<dbReference type="GO" id="GO:0016740">
    <property type="term" value="F:transferase activity"/>
    <property type="evidence" value="ECO:0007669"/>
    <property type="project" value="UniProtKB-KW"/>
</dbReference>
<dbReference type="Gene3D" id="3.40.50.150">
    <property type="entry name" value="Vaccinia Virus protein VP39"/>
    <property type="match status" value="1"/>
</dbReference>
<dbReference type="AlphaFoldDB" id="A0A2T4C4T0"/>
<evidence type="ECO:0000256" key="4">
    <source>
        <dbReference type="ARBA" id="ARBA00038314"/>
    </source>
</evidence>
<comment type="similarity">
    <text evidence="4">Belongs to the class I-like SAM-binding methyltransferase superfamily.</text>
</comment>
<evidence type="ECO:0000259" key="5">
    <source>
        <dbReference type="Pfam" id="PF13649"/>
    </source>
</evidence>
<dbReference type="OrthoDB" id="2094832at2759"/>
<gene>
    <name evidence="6" type="ORF">M440DRAFT_1356670</name>
</gene>
<dbReference type="Proteomes" id="UP000240760">
    <property type="component" value="Unassembled WGS sequence"/>
</dbReference>
<evidence type="ECO:0000256" key="3">
    <source>
        <dbReference type="ARBA" id="ARBA00022691"/>
    </source>
</evidence>
<dbReference type="InterPro" id="IPR051654">
    <property type="entry name" value="Meroterpenoid_MTases"/>
</dbReference>
<sequence length="283" mass="32428">MSREQALETWKKLAYIDEVPEDIGPFRKLLEEYSKVPPNEIDELLLNTRKKLWEVAKYPCIGRWSFLNLRNLHDPHFSTAFERLKNSAGPRSASGPTDALLDVGCCVGQLLRKLVQDGIEPTRLFGTDLHPEFIAIGTELFNDARSGLTLVAGDMLDPEDKTLEELDGKVTLVHAANFFHLFNWEEQVKAGTRIVRFLQPGTVDAMVFGRQIGTHRPREGEGRMNSFLHNQESLQKLWDEIGTKTGTRWRLEVSFIEERRVDLPGFGEEDRYIRFGIYQCPPQ</sequence>
<evidence type="ECO:0000313" key="7">
    <source>
        <dbReference type="Proteomes" id="UP000240760"/>
    </source>
</evidence>
<dbReference type="SUPFAM" id="SSF53335">
    <property type="entry name" value="S-adenosyl-L-methionine-dependent methyltransferases"/>
    <property type="match status" value="1"/>
</dbReference>
<evidence type="ECO:0000313" key="6">
    <source>
        <dbReference type="EMBL" id="PTB76555.1"/>
    </source>
</evidence>
<keyword evidence="3" id="KW-0949">S-adenosyl-L-methionine</keyword>
<keyword evidence="7" id="KW-1185">Reference proteome</keyword>
<comment type="pathway">
    <text evidence="1">Secondary metabolite biosynthesis.</text>
</comment>
<dbReference type="PANTHER" id="PTHR35897">
    <property type="entry name" value="METHYLTRANSFERASE AUSD"/>
    <property type="match status" value="1"/>
</dbReference>
<accession>A0A2T4C4T0</accession>
<keyword evidence="2" id="KW-0808">Transferase</keyword>